<name>A0A4R2JYM4_9PSEU</name>
<sequence length="130" mass="13624">MGTVSLLLRVHAADLEPEEHEEHTSDLGRLLRAVDGTRLSTVAGDPAPPGGKATGGVLAGGLRITVAASRKALAAVLEVVRTWAAAVTARSVLVEIDGDRLEIKGPTTAQMDQLVAVFVNRHTEVDVRDA</sequence>
<dbReference type="AlphaFoldDB" id="A0A4R2JYM4"/>
<accession>A0A4R2JYM4</accession>
<gene>
    <name evidence="1" type="ORF">EV192_102497</name>
</gene>
<dbReference type="Proteomes" id="UP000295680">
    <property type="component" value="Unassembled WGS sequence"/>
</dbReference>
<evidence type="ECO:0000313" key="1">
    <source>
        <dbReference type="EMBL" id="TCO62359.1"/>
    </source>
</evidence>
<proteinExistence type="predicted"/>
<organism evidence="1 2">
    <name type="scientific">Actinocrispum wychmicini</name>
    <dbReference type="NCBI Taxonomy" id="1213861"/>
    <lineage>
        <taxon>Bacteria</taxon>
        <taxon>Bacillati</taxon>
        <taxon>Actinomycetota</taxon>
        <taxon>Actinomycetes</taxon>
        <taxon>Pseudonocardiales</taxon>
        <taxon>Pseudonocardiaceae</taxon>
        <taxon>Actinocrispum</taxon>
    </lineage>
</organism>
<dbReference type="OrthoDB" id="3698164at2"/>
<evidence type="ECO:0000313" key="2">
    <source>
        <dbReference type="Proteomes" id="UP000295680"/>
    </source>
</evidence>
<protein>
    <submittedName>
        <fullName evidence="1">Uncharacterized protein</fullName>
    </submittedName>
</protein>
<keyword evidence="2" id="KW-1185">Reference proteome</keyword>
<dbReference type="RefSeq" id="WP_132114063.1">
    <property type="nucleotide sequence ID" value="NZ_SLWS01000002.1"/>
</dbReference>
<comment type="caution">
    <text evidence="1">The sequence shown here is derived from an EMBL/GenBank/DDBJ whole genome shotgun (WGS) entry which is preliminary data.</text>
</comment>
<reference evidence="1 2" key="1">
    <citation type="submission" date="2019-03" db="EMBL/GenBank/DDBJ databases">
        <title>Genomic Encyclopedia of Type Strains, Phase IV (KMG-IV): sequencing the most valuable type-strain genomes for metagenomic binning, comparative biology and taxonomic classification.</title>
        <authorList>
            <person name="Goeker M."/>
        </authorList>
    </citation>
    <scope>NUCLEOTIDE SEQUENCE [LARGE SCALE GENOMIC DNA]</scope>
    <source>
        <strain evidence="1 2">DSM 45934</strain>
    </source>
</reference>
<dbReference type="EMBL" id="SLWS01000002">
    <property type="protein sequence ID" value="TCO62359.1"/>
    <property type="molecule type" value="Genomic_DNA"/>
</dbReference>